<dbReference type="EMBL" id="CAKLBY020000035">
    <property type="protein sequence ID" value="CAK7909768.1"/>
    <property type="molecule type" value="Genomic_DNA"/>
</dbReference>
<gene>
    <name evidence="1" type="ORF">PM001_LOCUS4001</name>
</gene>
<evidence type="ECO:0000313" key="2">
    <source>
        <dbReference type="Proteomes" id="UP001162060"/>
    </source>
</evidence>
<name>A0AAV1TBD4_9STRA</name>
<accession>A0AAV1TBD4</accession>
<reference evidence="1" key="1">
    <citation type="submission" date="2024-01" db="EMBL/GenBank/DDBJ databases">
        <authorList>
            <person name="Webb A."/>
        </authorList>
    </citation>
    <scope>NUCLEOTIDE SEQUENCE</scope>
    <source>
        <strain evidence="1">Pm1</strain>
    </source>
</reference>
<evidence type="ECO:0000313" key="1">
    <source>
        <dbReference type="EMBL" id="CAK7909768.1"/>
    </source>
</evidence>
<organism evidence="1 2">
    <name type="scientific">Peronospora matthiolae</name>
    <dbReference type="NCBI Taxonomy" id="2874970"/>
    <lineage>
        <taxon>Eukaryota</taxon>
        <taxon>Sar</taxon>
        <taxon>Stramenopiles</taxon>
        <taxon>Oomycota</taxon>
        <taxon>Peronosporomycetes</taxon>
        <taxon>Peronosporales</taxon>
        <taxon>Peronosporaceae</taxon>
        <taxon>Peronospora</taxon>
    </lineage>
</organism>
<comment type="caution">
    <text evidence="1">The sequence shown here is derived from an EMBL/GenBank/DDBJ whole genome shotgun (WGS) entry which is preliminary data.</text>
</comment>
<dbReference type="AlphaFoldDB" id="A0AAV1TBD4"/>
<dbReference type="Proteomes" id="UP001162060">
    <property type="component" value="Unassembled WGS sequence"/>
</dbReference>
<proteinExistence type="predicted"/>
<protein>
    <submittedName>
        <fullName evidence="1">Uncharacterized protein</fullName>
    </submittedName>
</protein>
<sequence length="33" mass="3832">MPDLGELKFASGMDFDRNFDAGTFYVRQSKFLQ</sequence>